<evidence type="ECO:0000313" key="2">
    <source>
        <dbReference type="Proteomes" id="UP000464378"/>
    </source>
</evidence>
<gene>
    <name evidence="1" type="ORF">GMBLW1_42800</name>
</gene>
<dbReference type="AlphaFoldDB" id="A0A6C2YUS7"/>
<name>A0A6C2YUS7_9BACT</name>
<dbReference type="EMBL" id="LR586016">
    <property type="protein sequence ID" value="VIP04913.1"/>
    <property type="molecule type" value="Genomic_DNA"/>
</dbReference>
<evidence type="ECO:0000313" key="1">
    <source>
        <dbReference type="EMBL" id="VIP04913.1"/>
    </source>
</evidence>
<dbReference type="InParanoid" id="A0A6C2YUS7"/>
<dbReference type="EMBL" id="LR593887">
    <property type="protein sequence ID" value="VTS07185.1"/>
    <property type="molecule type" value="Genomic_DNA"/>
</dbReference>
<reference evidence="1" key="1">
    <citation type="submission" date="2019-04" db="EMBL/GenBank/DDBJ databases">
        <authorList>
            <consortium name="Science for Life Laboratories"/>
        </authorList>
    </citation>
    <scope>NUCLEOTIDE SEQUENCE</scope>
    <source>
        <strain evidence="1">MBLW1</strain>
    </source>
</reference>
<proteinExistence type="predicted"/>
<dbReference type="KEGG" id="tim:GMBLW1_42800"/>
<sequence>MQYDPERVAANIRNAETEDLLDRITVYRSEMIPEAIEMVELELKRRGISTKRMEAHAAHREESIHYHPDGRVIRCSFCTRPAVIRRWGWHWLWGRIPIFPRPFAYCEICRPKSGNRPQTDWEG</sequence>
<accession>A0A6C2YUS7</accession>
<dbReference type="Proteomes" id="UP000464378">
    <property type="component" value="Chromosome"/>
</dbReference>
<keyword evidence="2" id="KW-1185">Reference proteome</keyword>
<protein>
    <submittedName>
        <fullName evidence="1">Uncharacterized protein</fullName>
    </submittedName>
</protein>
<organism evidence="1">
    <name type="scientific">Tuwongella immobilis</name>
    <dbReference type="NCBI Taxonomy" id="692036"/>
    <lineage>
        <taxon>Bacteria</taxon>
        <taxon>Pseudomonadati</taxon>
        <taxon>Planctomycetota</taxon>
        <taxon>Planctomycetia</taxon>
        <taxon>Gemmatales</taxon>
        <taxon>Gemmataceae</taxon>
        <taxon>Tuwongella</taxon>
    </lineage>
</organism>